<evidence type="ECO:0000313" key="4">
    <source>
        <dbReference type="Proteomes" id="UP001303889"/>
    </source>
</evidence>
<organism evidence="3 4">
    <name type="scientific">Staphylotrichum tortipilum</name>
    <dbReference type="NCBI Taxonomy" id="2831512"/>
    <lineage>
        <taxon>Eukaryota</taxon>
        <taxon>Fungi</taxon>
        <taxon>Dikarya</taxon>
        <taxon>Ascomycota</taxon>
        <taxon>Pezizomycotina</taxon>
        <taxon>Sordariomycetes</taxon>
        <taxon>Sordariomycetidae</taxon>
        <taxon>Sordariales</taxon>
        <taxon>Chaetomiaceae</taxon>
        <taxon>Staphylotrichum</taxon>
    </lineage>
</organism>
<reference evidence="3" key="2">
    <citation type="submission" date="2023-05" db="EMBL/GenBank/DDBJ databases">
        <authorList>
            <consortium name="Lawrence Berkeley National Laboratory"/>
            <person name="Steindorff A."/>
            <person name="Hensen N."/>
            <person name="Bonometti L."/>
            <person name="Westerberg I."/>
            <person name="Brannstrom I.O."/>
            <person name="Guillou S."/>
            <person name="Cros-Aarteil S."/>
            <person name="Calhoun S."/>
            <person name="Haridas S."/>
            <person name="Kuo A."/>
            <person name="Mondo S."/>
            <person name="Pangilinan J."/>
            <person name="Riley R."/>
            <person name="Labutti K."/>
            <person name="Andreopoulos B."/>
            <person name="Lipzen A."/>
            <person name="Chen C."/>
            <person name="Yanf M."/>
            <person name="Daum C."/>
            <person name="Ng V."/>
            <person name="Clum A."/>
            <person name="Ohm R."/>
            <person name="Martin F."/>
            <person name="Silar P."/>
            <person name="Natvig D."/>
            <person name="Lalanne C."/>
            <person name="Gautier V."/>
            <person name="Ament-Velasquez S.L."/>
            <person name="Kruys A."/>
            <person name="Hutchinson M.I."/>
            <person name="Powell A.J."/>
            <person name="Barry K."/>
            <person name="Miller A.N."/>
            <person name="Grigoriev I.V."/>
            <person name="Debuchy R."/>
            <person name="Gladieux P."/>
            <person name="Thoren M.H."/>
            <person name="Johannesson H."/>
        </authorList>
    </citation>
    <scope>NUCLEOTIDE SEQUENCE</scope>
    <source>
        <strain evidence="3">CBS 103.79</strain>
    </source>
</reference>
<keyword evidence="4" id="KW-1185">Reference proteome</keyword>
<reference evidence="3" key="1">
    <citation type="journal article" date="2023" name="Mol. Phylogenet. Evol.">
        <title>Genome-scale phylogeny and comparative genomics of the fungal order Sordariales.</title>
        <authorList>
            <person name="Hensen N."/>
            <person name="Bonometti L."/>
            <person name="Westerberg I."/>
            <person name="Brannstrom I.O."/>
            <person name="Guillou S."/>
            <person name="Cros-Aarteil S."/>
            <person name="Calhoun S."/>
            <person name="Haridas S."/>
            <person name="Kuo A."/>
            <person name="Mondo S."/>
            <person name="Pangilinan J."/>
            <person name="Riley R."/>
            <person name="LaButti K."/>
            <person name="Andreopoulos B."/>
            <person name="Lipzen A."/>
            <person name="Chen C."/>
            <person name="Yan M."/>
            <person name="Daum C."/>
            <person name="Ng V."/>
            <person name="Clum A."/>
            <person name="Steindorff A."/>
            <person name="Ohm R.A."/>
            <person name="Martin F."/>
            <person name="Silar P."/>
            <person name="Natvig D.O."/>
            <person name="Lalanne C."/>
            <person name="Gautier V."/>
            <person name="Ament-Velasquez S.L."/>
            <person name="Kruys A."/>
            <person name="Hutchinson M.I."/>
            <person name="Powell A.J."/>
            <person name="Barry K."/>
            <person name="Miller A.N."/>
            <person name="Grigoriev I.V."/>
            <person name="Debuchy R."/>
            <person name="Gladieux P."/>
            <person name="Hiltunen Thoren M."/>
            <person name="Johannesson H."/>
        </authorList>
    </citation>
    <scope>NUCLEOTIDE SEQUENCE</scope>
    <source>
        <strain evidence="3">CBS 103.79</strain>
    </source>
</reference>
<feature type="compositionally biased region" description="Basic and acidic residues" evidence="1">
    <location>
        <begin position="168"/>
        <end position="182"/>
    </location>
</feature>
<comment type="caution">
    <text evidence="3">The sequence shown here is derived from an EMBL/GenBank/DDBJ whole genome shotgun (WGS) entry which is preliminary data.</text>
</comment>
<feature type="domain" description="DUF8035" evidence="2">
    <location>
        <begin position="248"/>
        <end position="301"/>
    </location>
</feature>
<sequence>MSNRPDRERDRDRDRDSDSELTYSSRRRGGPPPPRDWERERELDRRFHALRVGRDDDDDEDDRQEGVVIRERSRERRRVVRRSSPPPLASGTERVVLERQRARSPSPGRPPRLVRRQSSLDTFDREPVRRYWEREEYGPPARRDDIRLPPYGEVPLPRVRVPSPPREVYAEREFRAESRVSDPPRYGTSGVRMFPEQVREREIVRTTRLTGSRSRSREGKRRHRSRSSSSSSSSGGGTALTSKSEYPKKGKTRIPTRLVSKRALRELRYPFVEEGNKIIVQLALGRHNIDHLLKLSVEYKKSEVEILAPPRASSTDIVAERVDRRTEVYTVDPPRPSASGIVAGRLERRTEVYTAEPTPPPRPVSTGHGPIIIQAGSPDLSPVEITDTTTTLIRDVSPIRTTYARYDYPSSPTTILDIDTVTHEVSTHVPLGPIALASDSGHRHHHHHHHHRHHSRHRSHSRHHSHRRHHSHSHSHDLRDEVYETDGYELAIRRRSRSRSRSRSVSHGALVRAERLSTGELVVYEEDLVELEPVRAGPRIEKDRRGVPPALIRAMAATLT</sequence>
<feature type="compositionally biased region" description="Basic and acidic residues" evidence="1">
    <location>
        <begin position="35"/>
        <end position="47"/>
    </location>
</feature>
<feature type="region of interest" description="Disordered" evidence="1">
    <location>
        <begin position="437"/>
        <end position="480"/>
    </location>
</feature>
<protein>
    <recommendedName>
        <fullName evidence="2">DUF8035 domain-containing protein</fullName>
    </recommendedName>
</protein>
<feature type="compositionally biased region" description="Basic residues" evidence="1">
    <location>
        <begin position="442"/>
        <end position="473"/>
    </location>
</feature>
<dbReference type="InterPro" id="IPR058348">
    <property type="entry name" value="DUF8035"/>
</dbReference>
<dbReference type="AlphaFoldDB" id="A0AAN6MKQ9"/>
<accession>A0AAN6MKQ9</accession>
<name>A0AAN6MKQ9_9PEZI</name>
<evidence type="ECO:0000259" key="2">
    <source>
        <dbReference type="Pfam" id="PF26118"/>
    </source>
</evidence>
<feature type="compositionally biased region" description="Basic and acidic residues" evidence="1">
    <location>
        <begin position="64"/>
        <end position="74"/>
    </location>
</feature>
<evidence type="ECO:0000313" key="3">
    <source>
        <dbReference type="EMBL" id="KAK3901993.1"/>
    </source>
</evidence>
<proteinExistence type="predicted"/>
<gene>
    <name evidence="3" type="ORF">C8A05DRAFT_44490</name>
</gene>
<dbReference type="Pfam" id="PF26118">
    <property type="entry name" value="DUF8035"/>
    <property type="match status" value="1"/>
</dbReference>
<feature type="compositionally biased region" description="Basic and acidic residues" evidence="1">
    <location>
        <begin position="1"/>
        <end position="18"/>
    </location>
</feature>
<dbReference type="Proteomes" id="UP001303889">
    <property type="component" value="Unassembled WGS sequence"/>
</dbReference>
<feature type="region of interest" description="Disordered" evidence="1">
    <location>
        <begin position="140"/>
        <end position="254"/>
    </location>
</feature>
<evidence type="ECO:0000256" key="1">
    <source>
        <dbReference type="SAM" id="MobiDB-lite"/>
    </source>
</evidence>
<feature type="region of interest" description="Disordered" evidence="1">
    <location>
        <begin position="1"/>
        <end position="120"/>
    </location>
</feature>
<dbReference type="EMBL" id="MU855540">
    <property type="protein sequence ID" value="KAK3901993.1"/>
    <property type="molecule type" value="Genomic_DNA"/>
</dbReference>